<dbReference type="EMBL" id="JAHRIO010060555">
    <property type="protein sequence ID" value="MEQ2178071.1"/>
    <property type="molecule type" value="Genomic_DNA"/>
</dbReference>
<evidence type="ECO:0000313" key="2">
    <source>
        <dbReference type="Proteomes" id="UP001476798"/>
    </source>
</evidence>
<accession>A0ABV0P2Y8</accession>
<reference evidence="1 2" key="1">
    <citation type="submission" date="2021-06" db="EMBL/GenBank/DDBJ databases">
        <authorList>
            <person name="Palmer J.M."/>
        </authorList>
    </citation>
    <scope>NUCLEOTIDE SEQUENCE [LARGE SCALE GENOMIC DNA]</scope>
    <source>
        <strain evidence="1 2">GA_2019</strain>
        <tissue evidence="1">Muscle</tissue>
    </source>
</reference>
<keyword evidence="2" id="KW-1185">Reference proteome</keyword>
<protein>
    <submittedName>
        <fullName evidence="1">Uncharacterized protein</fullName>
    </submittedName>
</protein>
<name>A0ABV0P2Y8_9TELE</name>
<dbReference type="Proteomes" id="UP001476798">
    <property type="component" value="Unassembled WGS sequence"/>
</dbReference>
<gene>
    <name evidence="1" type="ORF">GOODEAATRI_010150</name>
</gene>
<organism evidence="1 2">
    <name type="scientific">Goodea atripinnis</name>
    <dbReference type="NCBI Taxonomy" id="208336"/>
    <lineage>
        <taxon>Eukaryota</taxon>
        <taxon>Metazoa</taxon>
        <taxon>Chordata</taxon>
        <taxon>Craniata</taxon>
        <taxon>Vertebrata</taxon>
        <taxon>Euteleostomi</taxon>
        <taxon>Actinopterygii</taxon>
        <taxon>Neopterygii</taxon>
        <taxon>Teleostei</taxon>
        <taxon>Neoteleostei</taxon>
        <taxon>Acanthomorphata</taxon>
        <taxon>Ovalentaria</taxon>
        <taxon>Atherinomorphae</taxon>
        <taxon>Cyprinodontiformes</taxon>
        <taxon>Goodeidae</taxon>
        <taxon>Goodea</taxon>
    </lineage>
</organism>
<sequence length="95" mass="10000">MQRDVLLRSNSAETGITILRNNILLHKGLSSHGSVPAHPPSSCEGEVGTPFLSTAAAALRSVSVPAAVERSATLTVCRYIGSLHFLLYLGKELSG</sequence>
<evidence type="ECO:0000313" key="1">
    <source>
        <dbReference type="EMBL" id="MEQ2178071.1"/>
    </source>
</evidence>
<comment type="caution">
    <text evidence="1">The sequence shown here is derived from an EMBL/GenBank/DDBJ whole genome shotgun (WGS) entry which is preliminary data.</text>
</comment>
<proteinExistence type="predicted"/>